<organism evidence="8 9">
    <name type="scientific">Mycoplasma phocimorsus</name>
    <dbReference type="NCBI Taxonomy" id="3045839"/>
    <lineage>
        <taxon>Bacteria</taxon>
        <taxon>Bacillati</taxon>
        <taxon>Mycoplasmatota</taxon>
        <taxon>Mollicutes</taxon>
        <taxon>Mycoplasmataceae</taxon>
        <taxon>Mycoplasma</taxon>
    </lineage>
</organism>
<dbReference type="SUPFAM" id="SSF47336">
    <property type="entry name" value="ACP-like"/>
    <property type="match status" value="1"/>
</dbReference>
<dbReference type="PANTHER" id="PTHR20863">
    <property type="entry name" value="ACYL CARRIER PROTEIN"/>
    <property type="match status" value="1"/>
</dbReference>
<evidence type="ECO:0000256" key="2">
    <source>
        <dbReference type="ARBA" id="ARBA00022516"/>
    </source>
</evidence>
<dbReference type="GO" id="GO:0000036">
    <property type="term" value="F:acyl carrier activity"/>
    <property type="evidence" value="ECO:0007669"/>
    <property type="project" value="TreeGrafter"/>
</dbReference>
<gene>
    <name evidence="8" type="ORF">QLQ80_00105</name>
</gene>
<comment type="caution">
    <text evidence="8">The sequence shown here is derived from an EMBL/GenBank/DDBJ whole genome shotgun (WGS) entry which is preliminary data.</text>
</comment>
<dbReference type="EMBL" id="JASDDP010000003">
    <property type="protein sequence ID" value="MDJ1645495.1"/>
    <property type="molecule type" value="Genomic_DNA"/>
</dbReference>
<evidence type="ECO:0000259" key="7">
    <source>
        <dbReference type="PROSITE" id="PS50075"/>
    </source>
</evidence>
<evidence type="ECO:0000256" key="4">
    <source>
        <dbReference type="ARBA" id="ARBA00022832"/>
    </source>
</evidence>
<evidence type="ECO:0000313" key="8">
    <source>
        <dbReference type="EMBL" id="MDJ1645495.1"/>
    </source>
</evidence>
<dbReference type="GO" id="GO:0000035">
    <property type="term" value="F:acyl binding"/>
    <property type="evidence" value="ECO:0007669"/>
    <property type="project" value="TreeGrafter"/>
</dbReference>
<keyword evidence="9" id="KW-1185">Reference proteome</keyword>
<dbReference type="Proteomes" id="UP001224428">
    <property type="component" value="Unassembled WGS sequence"/>
</dbReference>
<evidence type="ECO:0000256" key="5">
    <source>
        <dbReference type="ARBA" id="ARBA00023098"/>
    </source>
</evidence>
<keyword evidence="2" id="KW-0444">Lipid biosynthesis</keyword>
<protein>
    <submittedName>
        <fullName evidence="8">Phosphopantetheine-binding protein</fullName>
    </submittedName>
</protein>
<keyword evidence="4" id="KW-0276">Fatty acid metabolism</keyword>
<proteinExistence type="predicted"/>
<keyword evidence="5" id="KW-0443">Lipid metabolism</keyword>
<evidence type="ECO:0000313" key="9">
    <source>
        <dbReference type="Proteomes" id="UP001224428"/>
    </source>
</evidence>
<dbReference type="GO" id="GO:0009245">
    <property type="term" value="P:lipid A biosynthetic process"/>
    <property type="evidence" value="ECO:0007669"/>
    <property type="project" value="TreeGrafter"/>
</dbReference>
<feature type="domain" description="Carrier" evidence="7">
    <location>
        <begin position="1"/>
        <end position="70"/>
    </location>
</feature>
<dbReference type="InterPro" id="IPR003231">
    <property type="entry name" value="ACP"/>
</dbReference>
<dbReference type="PANTHER" id="PTHR20863:SF76">
    <property type="entry name" value="CARRIER DOMAIN-CONTAINING PROTEIN"/>
    <property type="match status" value="1"/>
</dbReference>
<dbReference type="GO" id="GO:0016020">
    <property type="term" value="C:membrane"/>
    <property type="evidence" value="ECO:0007669"/>
    <property type="project" value="GOC"/>
</dbReference>
<evidence type="ECO:0000256" key="6">
    <source>
        <dbReference type="ARBA" id="ARBA00023160"/>
    </source>
</evidence>
<dbReference type="RefSeq" id="WP_283823667.1">
    <property type="nucleotide sequence ID" value="NZ_JASDAY010000022.1"/>
</dbReference>
<dbReference type="Pfam" id="PF00550">
    <property type="entry name" value="PP-binding"/>
    <property type="match status" value="1"/>
</dbReference>
<keyword evidence="3" id="KW-0597">Phosphoprotein</keyword>
<dbReference type="InterPro" id="IPR009081">
    <property type="entry name" value="PP-bd_ACP"/>
</dbReference>
<evidence type="ECO:0000256" key="1">
    <source>
        <dbReference type="ARBA" id="ARBA00022450"/>
    </source>
</evidence>
<sequence length="72" mass="8311">MEQEILKEIQAFTKEKVTISSNIRDLKIDSLDLVELVVKAEEKFNISISDEEITKLISVSDFIELVKQRSNK</sequence>
<evidence type="ECO:0000256" key="3">
    <source>
        <dbReference type="ARBA" id="ARBA00022553"/>
    </source>
</evidence>
<keyword evidence="6" id="KW-0275">Fatty acid biosynthesis</keyword>
<keyword evidence="1" id="KW-0596">Phosphopantetheine</keyword>
<dbReference type="AlphaFoldDB" id="A0AAJ1UWJ1"/>
<name>A0AAJ1UWJ1_9MOLU</name>
<accession>A0AAJ1UWJ1</accession>
<dbReference type="Gene3D" id="1.10.1200.10">
    <property type="entry name" value="ACP-like"/>
    <property type="match status" value="1"/>
</dbReference>
<reference evidence="8" key="1">
    <citation type="submission" date="2023-05" db="EMBL/GenBank/DDBJ databases">
        <title>Mycoplasma phocimorsus sp. nov., isolated from Scandinavian patients with seal finger or septic arthritis after contact with seals.</title>
        <authorList>
            <person name="Skafte-Holm A."/>
            <person name="Pedersen T.R."/>
            <person name="Froelund M."/>
            <person name="Stegger M."/>
            <person name="Qvortrup K."/>
            <person name="Michaels D.L."/>
            <person name="Brown D.R."/>
            <person name="Jensen J.S."/>
        </authorList>
    </citation>
    <scope>NUCLEOTIDE SEQUENCE</scope>
    <source>
        <strain evidence="8">M5725</strain>
    </source>
</reference>
<dbReference type="InterPro" id="IPR036736">
    <property type="entry name" value="ACP-like_sf"/>
</dbReference>
<dbReference type="PROSITE" id="PS50075">
    <property type="entry name" value="CARRIER"/>
    <property type="match status" value="1"/>
</dbReference>
<dbReference type="GO" id="GO:0005829">
    <property type="term" value="C:cytosol"/>
    <property type="evidence" value="ECO:0007669"/>
    <property type="project" value="TreeGrafter"/>
</dbReference>